<dbReference type="PANTHER" id="PTHR43747:SF1">
    <property type="entry name" value="SLR1998 PROTEIN"/>
    <property type="match status" value="1"/>
</dbReference>
<feature type="domain" description="FAD-binding" evidence="1">
    <location>
        <begin position="3"/>
        <end position="309"/>
    </location>
</feature>
<dbReference type="GO" id="GO:0071949">
    <property type="term" value="F:FAD binding"/>
    <property type="evidence" value="ECO:0007669"/>
    <property type="project" value="InterPro"/>
</dbReference>
<sequence>MSYDCIIIGGGVAGSSAGFTLARAGLRVLVIDRQPPGTKQKIGECLSGQGIHLLKRSGLFDWARKSQPLEYIGDVFSWGSERLIEKDFILDRFGSGWHLDRNAFDRCLQAAVRSTGADVLVGQVRNARRNENSGWKVQLTDKAFYSRWIVDASGRQSMVSRSLGIKRVADSPLVAVFSWGPNRSPESRTLIEAVPEGWWYTAALPGNRRVVAFHTTPANAKRLVHNEHLFANAMQKTLHLRRHCSFDASWSRLRGMNACGSMLATTAGKDWLAVGDAAMTFEPLSAHGILNALAHGIFGARALLKAFTGDFRELDNLKRDIEIKRANYTQDINSIYSLEKRWQSLFWREKNENQFYRQHQ</sequence>
<dbReference type="InterPro" id="IPR050816">
    <property type="entry name" value="Flavin-dep_Halogenase_NPB"/>
</dbReference>
<gene>
    <name evidence="2" type="ORF">DKP76_03270</name>
</gene>
<dbReference type="OrthoDB" id="9799983at2"/>
<dbReference type="RefSeq" id="WP_109704965.1">
    <property type="nucleotide sequence ID" value="NZ_QGDB01000001.1"/>
</dbReference>
<dbReference type="Gene3D" id="3.50.50.60">
    <property type="entry name" value="FAD/NAD(P)-binding domain"/>
    <property type="match status" value="1"/>
</dbReference>
<keyword evidence="3" id="KW-1185">Reference proteome</keyword>
<accession>A0A316JG68</accession>
<proteinExistence type="predicted"/>
<dbReference type="Pfam" id="PF01494">
    <property type="entry name" value="FAD_binding_3"/>
    <property type="match status" value="1"/>
</dbReference>
<dbReference type="Gene3D" id="3.30.9.100">
    <property type="match status" value="1"/>
</dbReference>
<reference evidence="2 3" key="1">
    <citation type="submission" date="2018-05" db="EMBL/GenBank/DDBJ databases">
        <title>Comparative genomic sequence analysis between strain HN4 and CCM 8460T (Falsochrobactrum ovis) will provide more evidence to prove that HN4 is a new species of Falsochrobactrum.</title>
        <authorList>
            <person name="Lyu W."/>
            <person name="Sun L."/>
            <person name="Yao L."/>
        </authorList>
    </citation>
    <scope>NUCLEOTIDE SEQUENCE [LARGE SCALE GENOMIC DNA]</scope>
    <source>
        <strain evidence="2 3">HN4</strain>
    </source>
</reference>
<comment type="caution">
    <text evidence="2">The sequence shown here is derived from an EMBL/GenBank/DDBJ whole genome shotgun (WGS) entry which is preliminary data.</text>
</comment>
<dbReference type="InterPro" id="IPR036188">
    <property type="entry name" value="FAD/NAD-bd_sf"/>
</dbReference>
<dbReference type="Proteomes" id="UP000245865">
    <property type="component" value="Unassembled WGS sequence"/>
</dbReference>
<evidence type="ECO:0000313" key="2">
    <source>
        <dbReference type="EMBL" id="PWL19575.1"/>
    </source>
</evidence>
<dbReference type="PANTHER" id="PTHR43747">
    <property type="entry name" value="FAD-BINDING PROTEIN"/>
    <property type="match status" value="1"/>
</dbReference>
<dbReference type="PRINTS" id="PR00420">
    <property type="entry name" value="RNGMNOXGNASE"/>
</dbReference>
<dbReference type="InterPro" id="IPR002938">
    <property type="entry name" value="FAD-bd"/>
</dbReference>
<organism evidence="2 3">
    <name type="scientific">Falsochrobactrum shanghaiense</name>
    <dbReference type="NCBI Taxonomy" id="2201899"/>
    <lineage>
        <taxon>Bacteria</taxon>
        <taxon>Pseudomonadati</taxon>
        <taxon>Pseudomonadota</taxon>
        <taxon>Alphaproteobacteria</taxon>
        <taxon>Hyphomicrobiales</taxon>
        <taxon>Brucellaceae</taxon>
        <taxon>Falsochrobactrum</taxon>
    </lineage>
</organism>
<protein>
    <submittedName>
        <fullName evidence="2">Oxidoreductase</fullName>
    </submittedName>
</protein>
<name>A0A316JG68_9HYPH</name>
<evidence type="ECO:0000313" key="3">
    <source>
        <dbReference type="Proteomes" id="UP000245865"/>
    </source>
</evidence>
<dbReference type="AlphaFoldDB" id="A0A316JG68"/>
<dbReference type="SUPFAM" id="SSF51905">
    <property type="entry name" value="FAD/NAD(P)-binding domain"/>
    <property type="match status" value="1"/>
</dbReference>
<dbReference type="EMBL" id="QGDB01000001">
    <property type="protein sequence ID" value="PWL19575.1"/>
    <property type="molecule type" value="Genomic_DNA"/>
</dbReference>
<evidence type="ECO:0000259" key="1">
    <source>
        <dbReference type="Pfam" id="PF01494"/>
    </source>
</evidence>